<dbReference type="Proteomes" id="UP000310108">
    <property type="component" value="Unassembled WGS sequence"/>
</dbReference>
<dbReference type="EMBL" id="PJEX01000112">
    <property type="protein sequence ID" value="TKW55074.1"/>
    <property type="molecule type" value="Genomic_DNA"/>
</dbReference>
<evidence type="ECO:0000256" key="2">
    <source>
        <dbReference type="SAM" id="SignalP"/>
    </source>
</evidence>
<feature type="region of interest" description="Disordered" evidence="1">
    <location>
        <begin position="103"/>
        <end position="143"/>
    </location>
</feature>
<feature type="signal peptide" evidence="2">
    <location>
        <begin position="1"/>
        <end position="16"/>
    </location>
</feature>
<protein>
    <submittedName>
        <fullName evidence="3">Uncharacterized protein</fullName>
    </submittedName>
</protein>
<evidence type="ECO:0000256" key="1">
    <source>
        <dbReference type="SAM" id="MobiDB-lite"/>
    </source>
</evidence>
<accession>A0A4U6XHG8</accession>
<sequence>MKFATVVVTLASTAAAMEWLPIVPLHARQETPGPKFECHEDCGYAVLGAELEGFCDNSTWVGLFDGCLDCALEFDIWKHYGTSVAEAGEECNLDTTPVAAANETASATPTAESTAGPTADSTSTTTPTVSGESATPTTETSGAGFNQPATLVVALAAVLAATQLM</sequence>
<gene>
    <name evidence="3" type="ORF">CTA1_13208</name>
</gene>
<dbReference type="AlphaFoldDB" id="A0A4U6XHG8"/>
<dbReference type="OrthoDB" id="4160690at2759"/>
<dbReference type="STRING" id="1306861.A0A4U6XHG8"/>
<name>A0A4U6XHG8_9PEZI</name>
<feature type="chain" id="PRO_5020481664" evidence="2">
    <location>
        <begin position="17"/>
        <end position="165"/>
    </location>
</feature>
<organism evidence="3 4">
    <name type="scientific">Colletotrichum tanaceti</name>
    <dbReference type="NCBI Taxonomy" id="1306861"/>
    <lineage>
        <taxon>Eukaryota</taxon>
        <taxon>Fungi</taxon>
        <taxon>Dikarya</taxon>
        <taxon>Ascomycota</taxon>
        <taxon>Pezizomycotina</taxon>
        <taxon>Sordariomycetes</taxon>
        <taxon>Hypocreomycetidae</taxon>
        <taxon>Glomerellales</taxon>
        <taxon>Glomerellaceae</taxon>
        <taxon>Colletotrichum</taxon>
        <taxon>Colletotrichum destructivum species complex</taxon>
    </lineage>
</organism>
<feature type="compositionally biased region" description="Polar residues" evidence="1">
    <location>
        <begin position="134"/>
        <end position="143"/>
    </location>
</feature>
<evidence type="ECO:0000313" key="4">
    <source>
        <dbReference type="Proteomes" id="UP000310108"/>
    </source>
</evidence>
<proteinExistence type="predicted"/>
<keyword evidence="4" id="KW-1185">Reference proteome</keyword>
<evidence type="ECO:0000313" key="3">
    <source>
        <dbReference type="EMBL" id="TKW55074.1"/>
    </source>
</evidence>
<comment type="caution">
    <text evidence="3">The sequence shown here is derived from an EMBL/GenBank/DDBJ whole genome shotgun (WGS) entry which is preliminary data.</text>
</comment>
<keyword evidence="2" id="KW-0732">Signal</keyword>
<feature type="compositionally biased region" description="Low complexity" evidence="1">
    <location>
        <begin position="103"/>
        <end position="133"/>
    </location>
</feature>
<reference evidence="3 4" key="1">
    <citation type="journal article" date="2019" name="PLoS ONE">
        <title>Comparative genome analysis indicates high evolutionary potential of pathogenicity genes in Colletotrichum tanaceti.</title>
        <authorList>
            <person name="Lelwala R.V."/>
            <person name="Korhonen P.K."/>
            <person name="Young N.D."/>
            <person name="Scott J.B."/>
            <person name="Ades P.A."/>
            <person name="Gasser R.B."/>
            <person name="Taylor P.W.J."/>
        </authorList>
    </citation>
    <scope>NUCLEOTIDE SEQUENCE [LARGE SCALE GENOMIC DNA]</scope>
    <source>
        <strain evidence="3">BRIP57314</strain>
    </source>
</reference>